<keyword evidence="3" id="KW-1185">Reference proteome</keyword>
<dbReference type="SUPFAM" id="SSF52047">
    <property type="entry name" value="RNI-like"/>
    <property type="match status" value="1"/>
</dbReference>
<evidence type="ECO:0000259" key="1">
    <source>
        <dbReference type="Pfam" id="PF12937"/>
    </source>
</evidence>
<reference evidence="2" key="1">
    <citation type="journal article" date="2021" name="Genome Biol. Evol.">
        <title>The assembled and annotated genome of the fairy-ring fungus Marasmius oreades.</title>
        <authorList>
            <person name="Hiltunen M."/>
            <person name="Ament-Velasquez S.L."/>
            <person name="Johannesson H."/>
        </authorList>
    </citation>
    <scope>NUCLEOTIDE SEQUENCE</scope>
    <source>
        <strain evidence="2">03SP1</strain>
    </source>
</reference>
<dbReference type="GeneID" id="66071157"/>
<sequence length="495" mass="56639">MITENLPTETIIQIFKTTTDLEFRAGRLPVSLLNCAEVCQRWRSIALRTPDLFTQILIPFSQLRERNFSITKWAKFWFDQSRPYPIAVVIDFNLPNLFEPDHGRFRTFHTLLQDHLIPNISRLISFHYDGTRFNRSTVDLFCPLVEINVDAPILEELVIKCPKVTVFWPLIDIRSQNFFASNPKLRSLTLRGSEYQAPLNNLTSLDVYCMNLLDVPFRQLVKDCPKLEAIAFRDIFLPPVKYSNLDIQLSPIPIPSLRHLTLDFQGAVKGNWMDIYKHVLTSVVAPNLQSLSVSTSPKFFVSLPNVLPNPSSLTNLRTLKLRGIPEEVKNRYTHRITNNSYWFLDLPNPNRIEELHLSNSSGEVLGIELPIPTTLRTQRTQQPRHYSEYRPPQSLLTLSSGDPAAQFTSLTSITVDSNNAEHVLWLCRVLQVRPTVRTVCLSRAACIQSALHLIVTKHGVFSRRELGPEMCNNGVSVEYWIGERVKLRVLSAGLE</sequence>
<evidence type="ECO:0000313" key="2">
    <source>
        <dbReference type="EMBL" id="KAG7086122.1"/>
    </source>
</evidence>
<dbReference type="CDD" id="cd09917">
    <property type="entry name" value="F-box_SF"/>
    <property type="match status" value="1"/>
</dbReference>
<dbReference type="RefSeq" id="XP_043002593.1">
    <property type="nucleotide sequence ID" value="XM_043158995.1"/>
</dbReference>
<dbReference type="Gene3D" id="1.20.1280.50">
    <property type="match status" value="1"/>
</dbReference>
<dbReference type="Proteomes" id="UP001049176">
    <property type="component" value="Chromosome 10"/>
</dbReference>
<dbReference type="Pfam" id="PF12937">
    <property type="entry name" value="F-box-like"/>
    <property type="match status" value="1"/>
</dbReference>
<name>A0A9P7RML3_9AGAR</name>
<organism evidence="2 3">
    <name type="scientific">Marasmius oreades</name>
    <name type="common">fairy-ring Marasmius</name>
    <dbReference type="NCBI Taxonomy" id="181124"/>
    <lineage>
        <taxon>Eukaryota</taxon>
        <taxon>Fungi</taxon>
        <taxon>Dikarya</taxon>
        <taxon>Basidiomycota</taxon>
        <taxon>Agaricomycotina</taxon>
        <taxon>Agaricomycetes</taxon>
        <taxon>Agaricomycetidae</taxon>
        <taxon>Agaricales</taxon>
        <taxon>Marasmiineae</taxon>
        <taxon>Marasmiaceae</taxon>
        <taxon>Marasmius</taxon>
    </lineage>
</organism>
<dbReference type="AlphaFoldDB" id="A0A9P7RML3"/>
<dbReference type="KEGG" id="more:E1B28_002081"/>
<evidence type="ECO:0000313" key="3">
    <source>
        <dbReference type="Proteomes" id="UP001049176"/>
    </source>
</evidence>
<dbReference type="Gene3D" id="3.80.10.10">
    <property type="entry name" value="Ribonuclease Inhibitor"/>
    <property type="match status" value="1"/>
</dbReference>
<dbReference type="InterPro" id="IPR001810">
    <property type="entry name" value="F-box_dom"/>
</dbReference>
<dbReference type="OrthoDB" id="2865328at2759"/>
<accession>A0A9P7RML3</accession>
<protein>
    <recommendedName>
        <fullName evidence="1">F-box domain-containing protein</fullName>
    </recommendedName>
</protein>
<comment type="caution">
    <text evidence="2">The sequence shown here is derived from an EMBL/GenBank/DDBJ whole genome shotgun (WGS) entry which is preliminary data.</text>
</comment>
<proteinExistence type="predicted"/>
<gene>
    <name evidence="2" type="ORF">E1B28_002081</name>
</gene>
<dbReference type="InterPro" id="IPR032675">
    <property type="entry name" value="LRR_dom_sf"/>
</dbReference>
<feature type="domain" description="F-box" evidence="1">
    <location>
        <begin position="4"/>
        <end position="56"/>
    </location>
</feature>
<dbReference type="EMBL" id="CM032190">
    <property type="protein sequence ID" value="KAG7086122.1"/>
    <property type="molecule type" value="Genomic_DNA"/>
</dbReference>